<comment type="caution">
    <text evidence="1">The sequence shown here is derived from an EMBL/GenBank/DDBJ whole genome shotgun (WGS) entry which is preliminary data.</text>
</comment>
<keyword evidence="2" id="KW-1185">Reference proteome</keyword>
<name>A0A8J3BMM5_9FLAO</name>
<protein>
    <submittedName>
        <fullName evidence="1">Uncharacterized protein</fullName>
    </submittedName>
</protein>
<dbReference type="EMBL" id="BMNR01000007">
    <property type="protein sequence ID" value="GGK32248.1"/>
    <property type="molecule type" value="Genomic_DNA"/>
</dbReference>
<reference evidence="1" key="2">
    <citation type="submission" date="2020-09" db="EMBL/GenBank/DDBJ databases">
        <authorList>
            <person name="Sun Q."/>
            <person name="Ohkuma M."/>
        </authorList>
    </citation>
    <scope>NUCLEOTIDE SEQUENCE</scope>
    <source>
        <strain evidence="1">JCM 12862</strain>
    </source>
</reference>
<dbReference type="Proteomes" id="UP000612329">
    <property type="component" value="Unassembled WGS sequence"/>
</dbReference>
<reference evidence="1" key="1">
    <citation type="journal article" date="2014" name="Int. J. Syst. Evol. Microbiol.">
        <title>Complete genome sequence of Corynebacterium casei LMG S-19264T (=DSM 44701T), isolated from a smear-ripened cheese.</title>
        <authorList>
            <consortium name="US DOE Joint Genome Institute (JGI-PGF)"/>
            <person name="Walter F."/>
            <person name="Albersmeier A."/>
            <person name="Kalinowski J."/>
            <person name="Ruckert C."/>
        </authorList>
    </citation>
    <scope>NUCLEOTIDE SEQUENCE</scope>
    <source>
        <strain evidence="1">JCM 12862</strain>
    </source>
</reference>
<dbReference type="AlphaFoldDB" id="A0A8J3BMM5"/>
<organism evidence="1 2">
    <name type="scientific">Yeosuana aromativorans</name>
    <dbReference type="NCBI Taxonomy" id="288019"/>
    <lineage>
        <taxon>Bacteria</taxon>
        <taxon>Pseudomonadati</taxon>
        <taxon>Bacteroidota</taxon>
        <taxon>Flavobacteriia</taxon>
        <taxon>Flavobacteriales</taxon>
        <taxon>Flavobacteriaceae</taxon>
        <taxon>Yeosuana</taxon>
    </lineage>
</organism>
<evidence type="ECO:0000313" key="2">
    <source>
        <dbReference type="Proteomes" id="UP000612329"/>
    </source>
</evidence>
<evidence type="ECO:0000313" key="1">
    <source>
        <dbReference type="EMBL" id="GGK32248.1"/>
    </source>
</evidence>
<accession>A0A8J3BMM5</accession>
<sequence length="61" mass="6701">METPMMDGNKKKIKVAIPLNNPLIPIGELTTLEEPVVTVKKSKIPAELADKNNDSNKKIAM</sequence>
<gene>
    <name evidence="1" type="ORF">GCM10007962_28290</name>
</gene>
<proteinExistence type="predicted"/>